<evidence type="ECO:0000256" key="4">
    <source>
        <dbReference type="ARBA" id="ARBA00022679"/>
    </source>
</evidence>
<evidence type="ECO:0000313" key="13">
    <source>
        <dbReference type="EMBL" id="PSR75793.1"/>
    </source>
</evidence>
<keyword evidence="5" id="KW-0677">Repeat</keyword>
<dbReference type="GO" id="GO:0045324">
    <property type="term" value="P:late endosome to vacuole transport"/>
    <property type="evidence" value="ECO:0007669"/>
    <property type="project" value="InterPro"/>
</dbReference>
<feature type="compositionally biased region" description="Polar residues" evidence="11">
    <location>
        <begin position="1045"/>
        <end position="1061"/>
    </location>
</feature>
<evidence type="ECO:0000256" key="9">
    <source>
        <dbReference type="PROSITE-ProRule" id="PRU00103"/>
    </source>
</evidence>
<name>A0A2R6NSE0_9APHY</name>
<dbReference type="InterPro" id="IPR055231">
    <property type="entry name" value="2AA_helical"/>
</dbReference>
<dbReference type="SMART" id="SM00320">
    <property type="entry name" value="WD40"/>
    <property type="match status" value="5"/>
</dbReference>
<organism evidence="13 14">
    <name type="scientific">Hermanssonia centrifuga</name>
    <dbReference type="NCBI Taxonomy" id="98765"/>
    <lineage>
        <taxon>Eukaryota</taxon>
        <taxon>Fungi</taxon>
        <taxon>Dikarya</taxon>
        <taxon>Basidiomycota</taxon>
        <taxon>Agaricomycotina</taxon>
        <taxon>Agaricomycetes</taxon>
        <taxon>Polyporales</taxon>
        <taxon>Meruliaceae</taxon>
        <taxon>Hermanssonia</taxon>
    </lineage>
</organism>
<dbReference type="PANTHER" id="PTHR17583">
    <property type="entry name" value="PHOSPHOINOSITIDE 3-KINASE REGULATORY SUBUNIT 4"/>
    <property type="match status" value="1"/>
</dbReference>
<feature type="repeat" description="WD" evidence="10">
    <location>
        <begin position="1200"/>
        <end position="1241"/>
    </location>
</feature>
<dbReference type="InterPro" id="IPR011009">
    <property type="entry name" value="Kinase-like_dom_sf"/>
</dbReference>
<gene>
    <name evidence="13" type="ORF">PHLCEN_2v8910</name>
</gene>
<proteinExistence type="predicted"/>
<dbReference type="GO" id="GO:0005524">
    <property type="term" value="F:ATP binding"/>
    <property type="evidence" value="ECO:0007669"/>
    <property type="project" value="UniProtKB-KW"/>
</dbReference>
<dbReference type="Pfam" id="PF00069">
    <property type="entry name" value="Pkinase"/>
    <property type="match status" value="1"/>
</dbReference>
<dbReference type="SMART" id="SM00220">
    <property type="entry name" value="S_TKc"/>
    <property type="match status" value="1"/>
</dbReference>
<evidence type="ECO:0000256" key="7">
    <source>
        <dbReference type="ARBA" id="ARBA00022777"/>
    </source>
</evidence>
<dbReference type="SUPFAM" id="SSF56112">
    <property type="entry name" value="Protein kinase-like (PK-like)"/>
    <property type="match status" value="1"/>
</dbReference>
<dbReference type="PANTHER" id="PTHR17583:SF0">
    <property type="entry name" value="PHOSPHOINOSITIDE 3-KINASE REGULATORY SUBUNIT 4"/>
    <property type="match status" value="1"/>
</dbReference>
<evidence type="ECO:0000256" key="1">
    <source>
        <dbReference type="ARBA" id="ARBA00012513"/>
    </source>
</evidence>
<dbReference type="InterPro" id="IPR000719">
    <property type="entry name" value="Prot_kinase_dom"/>
</dbReference>
<dbReference type="Proteomes" id="UP000186601">
    <property type="component" value="Unassembled WGS sequence"/>
</dbReference>
<feature type="compositionally biased region" description="Basic and acidic residues" evidence="11">
    <location>
        <begin position="207"/>
        <end position="225"/>
    </location>
</feature>
<evidence type="ECO:0000256" key="10">
    <source>
        <dbReference type="PROSITE-ProRule" id="PRU00221"/>
    </source>
</evidence>
<dbReference type="InterPro" id="IPR001680">
    <property type="entry name" value="WD40_rpt"/>
</dbReference>
<keyword evidence="14" id="KW-1185">Reference proteome</keyword>
<dbReference type="Pfam" id="PF22956">
    <property type="entry name" value="VPS15-like_hel"/>
    <property type="match status" value="1"/>
</dbReference>
<evidence type="ECO:0000256" key="8">
    <source>
        <dbReference type="ARBA" id="ARBA00022840"/>
    </source>
</evidence>
<feature type="region of interest" description="Disordered" evidence="11">
    <location>
        <begin position="1038"/>
        <end position="1120"/>
    </location>
</feature>
<keyword evidence="4" id="KW-0808">Transferase</keyword>
<dbReference type="InterPro" id="IPR021133">
    <property type="entry name" value="HEAT_type_2"/>
</dbReference>
<evidence type="ECO:0000313" key="14">
    <source>
        <dbReference type="Proteomes" id="UP000186601"/>
    </source>
</evidence>
<dbReference type="InterPro" id="IPR011989">
    <property type="entry name" value="ARM-like"/>
</dbReference>
<sequence length="1689" mass="185440">MGNAQSLTRTSGALDSFIAELGPDVVYERSLGSARFLKTVKCRHKNGYLVVKIFIKPDPGVSLRKYHRRLKLERETLADIPNVYTYQSFVETEKAGYIIRQWVASSLYDRISTRPFLSTVEKKWLAFQLLNALRDARNRKISHGDLKTSNILITSWNWLILTDFAPYKPALLPLDDPADFSFFFDTSGRRTCYIAPERFYSADDNPEASRRRGKERERDSEGRREGKVTEAMDCFSAGCVLAELFLEGAPLFSLSQLFKYREGELSVDAQLAGIDDEGVRALIKQMIAIEPSSRPTFDTLLHTARGTVFPESFYSFLHNYVASINEASAPSPFFFPPASHLPSAVATPTTITPINVKPVLVAAAQATDLSNTVNLFHEPLPSDSDHRMERIWSDYESVEPYLLSSMEPETVDKSLKEPIKLEYSYNGAGAGKAFQDIFPAELDIPNRDSKLLKGYGDGRRAALEDGPALILLALITANVRTCKLPSSKLRALDVFLALAPHLTDEAKLDRMVPYIVELLQDDAPAVRCAAVRTLMQALMLVSVITPSNASIFPEYVIPALSPLVRDPEVSVRCMYAQCVVVLADTAVRYLEMGQALRAYGAYKMGTGTALGGEGQEFDEAHFEVSYDASMLDLQSAIQDQLSALLVDPSPVVKRAMLHNISALCIFLGRQRTNDVLLSHMITYLNDRDWLLRFAFFDCIVDVAACAGGRSLEEYILPLMIQALSDVEETVVAKVLASLTSLCELGLFQKMRIWELMSATLGFLYHPNIWIRQGAAAFIAAAAKHLPPSDVWCILYPSLKHFLRSDVKDVDERSLLIALKHPLSRQIFDAATSWAMKAEKTLFWKTHRSTKPESPKDSLASMKPSNSRSKSDEDETQLKKLQQLGMTQSDESKLLAMRDFILKLARNISSFKSRVSVEPESDSLQSTSTIELQKLSVVPQTVFLKSASDGGRSARLSTVRSELSRTPVLGSPRSNRAISLDYVSSVSGAPFEDLRRRLAMINGSVTSVSVPPNLKDARSPAPSVSDALPPSISAAAVSDIPLTVDRPSSPTESVTSAANSSFRGGPPHKLHIGSTEGQKAAPAVGSSKANATGLLDAHSKLRDGSDERSGRSSPVSISGTIRGIERPRLSSLVPISSYDGQEPGISNLLEHMYLDNNRDHPNDFGPRVHEGPVRRRNALRHNYLSRDISSRRLEATVIVHLGSHADAITGFAVSPDHVFFVSSSDDKTVKVWDTARLERNVTSKARHTYGQHHSRVKAVCMVEGTHCFVSAAEDGAIHVVRVHVSGGQGTGGGLPKYNKLQVIREHRLERPGEHVTCMTHYMAASTSNLLYATTHSVITIIDLLTMRVLQSMENPRHYGPITSICLDRKRAWVVCGTSTGILSLWDLRFGILIKSWKAGIAAHNKSVKIYQCVVHPTKGKGRWIMVSLEVDKGLLDVTAEGSTQLITLVEVWDIEKTVLVETFGTRSSSGTQLNEEPKEVAADEAEISPAAAIATLVRARQEDSGGAQDFVTSRRRSSLQSASHAGAPSTPSPDVRTLIVGSEFGGHGTFHRSAMGDYGDGVTNRTGRGFMLCGSEDRRIRLWDLSKVEKSTVLSGTEGDTEKPLYSTSRAASAVASTHVEIWPSVSSAGQSNRPPQRLSLINHNQQNLLKAHQDTVTALACIDSPFRGGIVSGDRAGVIKVWKVEGLDG</sequence>
<dbReference type="PROSITE" id="PS50082">
    <property type="entry name" value="WD_REPEATS_2"/>
    <property type="match status" value="2"/>
</dbReference>
<dbReference type="InterPro" id="IPR015943">
    <property type="entry name" value="WD40/YVTN_repeat-like_dom_sf"/>
</dbReference>
<evidence type="ECO:0000256" key="5">
    <source>
        <dbReference type="ARBA" id="ARBA00022737"/>
    </source>
</evidence>
<dbReference type="InterPro" id="IPR045162">
    <property type="entry name" value="Vps15-like"/>
</dbReference>
<evidence type="ECO:0000259" key="12">
    <source>
        <dbReference type="PROSITE" id="PS50011"/>
    </source>
</evidence>
<dbReference type="InterPro" id="IPR008271">
    <property type="entry name" value="Ser/Thr_kinase_AS"/>
</dbReference>
<evidence type="ECO:0000256" key="3">
    <source>
        <dbReference type="ARBA" id="ARBA00022574"/>
    </source>
</evidence>
<dbReference type="PROSITE" id="PS50077">
    <property type="entry name" value="HEAT_REPEAT"/>
    <property type="match status" value="1"/>
</dbReference>
<feature type="compositionally biased region" description="Basic and acidic residues" evidence="11">
    <location>
        <begin position="1096"/>
        <end position="1109"/>
    </location>
</feature>
<dbReference type="Gene3D" id="1.10.510.10">
    <property type="entry name" value="Transferase(Phosphotransferase) domain 1"/>
    <property type="match status" value="1"/>
</dbReference>
<dbReference type="OrthoDB" id="242910at2759"/>
<evidence type="ECO:0000256" key="6">
    <source>
        <dbReference type="ARBA" id="ARBA00022741"/>
    </source>
</evidence>
<dbReference type="SUPFAM" id="SSF50978">
    <property type="entry name" value="WD40 repeat-like"/>
    <property type="match status" value="1"/>
</dbReference>
<feature type="region of interest" description="Disordered" evidence="11">
    <location>
        <begin position="204"/>
        <end position="225"/>
    </location>
</feature>
<reference evidence="13 14" key="1">
    <citation type="submission" date="2018-02" db="EMBL/GenBank/DDBJ databases">
        <title>Genome sequence of the basidiomycete white-rot fungus Phlebia centrifuga.</title>
        <authorList>
            <person name="Granchi Z."/>
            <person name="Peng M."/>
            <person name="de Vries R.P."/>
            <person name="Hilden K."/>
            <person name="Makela M.R."/>
            <person name="Grigoriev I."/>
            <person name="Riley R."/>
        </authorList>
    </citation>
    <scope>NUCLEOTIDE SEQUENCE [LARGE SCALE GENOMIC DNA]</scope>
    <source>
        <strain evidence="13 14">FBCC195</strain>
    </source>
</reference>
<dbReference type="FunFam" id="1.10.510.10:FF:000497">
    <property type="entry name" value="Phosphoinositide 3-kinase regulatory subunit"/>
    <property type="match status" value="1"/>
</dbReference>
<feature type="repeat" description="HEAT" evidence="9">
    <location>
        <begin position="511"/>
        <end position="542"/>
    </location>
</feature>
<dbReference type="GO" id="GO:0006623">
    <property type="term" value="P:protein targeting to vacuole"/>
    <property type="evidence" value="ECO:0007669"/>
    <property type="project" value="TreeGrafter"/>
</dbReference>
<accession>A0A2R6NSE0</accession>
<dbReference type="GO" id="GO:0016236">
    <property type="term" value="P:macroautophagy"/>
    <property type="evidence" value="ECO:0007669"/>
    <property type="project" value="InterPro"/>
</dbReference>
<keyword evidence="3 10" id="KW-0853">WD repeat</keyword>
<dbReference type="GO" id="GO:0004674">
    <property type="term" value="F:protein serine/threonine kinase activity"/>
    <property type="evidence" value="ECO:0007669"/>
    <property type="project" value="UniProtKB-KW"/>
</dbReference>
<dbReference type="GO" id="GO:0034271">
    <property type="term" value="C:phosphatidylinositol 3-kinase complex, class III, type I"/>
    <property type="evidence" value="ECO:0007669"/>
    <property type="project" value="TreeGrafter"/>
</dbReference>
<dbReference type="Gene3D" id="1.25.10.10">
    <property type="entry name" value="Leucine-rich Repeat Variant"/>
    <property type="match status" value="2"/>
</dbReference>
<evidence type="ECO:0000256" key="11">
    <source>
        <dbReference type="SAM" id="MobiDB-lite"/>
    </source>
</evidence>
<feature type="region of interest" description="Disordered" evidence="11">
    <location>
        <begin position="1503"/>
        <end position="1534"/>
    </location>
</feature>
<keyword evidence="6" id="KW-0547">Nucleotide-binding</keyword>
<comment type="caution">
    <text evidence="13">The sequence shown here is derived from an EMBL/GenBank/DDBJ whole genome shotgun (WGS) entry which is preliminary data.</text>
</comment>
<dbReference type="EMBL" id="MLYV02000879">
    <property type="protein sequence ID" value="PSR75793.1"/>
    <property type="molecule type" value="Genomic_DNA"/>
</dbReference>
<dbReference type="InterPro" id="IPR036322">
    <property type="entry name" value="WD40_repeat_dom_sf"/>
</dbReference>
<dbReference type="SUPFAM" id="SSF48371">
    <property type="entry name" value="ARM repeat"/>
    <property type="match status" value="1"/>
</dbReference>
<dbReference type="PROSITE" id="PS50294">
    <property type="entry name" value="WD_REPEATS_REGION"/>
    <property type="match status" value="1"/>
</dbReference>
<keyword evidence="8" id="KW-0067">ATP-binding</keyword>
<dbReference type="GO" id="GO:0034272">
    <property type="term" value="C:phosphatidylinositol 3-kinase complex, class III, type II"/>
    <property type="evidence" value="ECO:0007669"/>
    <property type="project" value="TreeGrafter"/>
</dbReference>
<keyword evidence="2" id="KW-0723">Serine/threonine-protein kinase</keyword>
<feature type="repeat" description="WD" evidence="10">
    <location>
        <begin position="1569"/>
        <end position="1592"/>
    </location>
</feature>
<dbReference type="GO" id="GO:0071561">
    <property type="term" value="C:nucleus-vacuole junction"/>
    <property type="evidence" value="ECO:0007669"/>
    <property type="project" value="TreeGrafter"/>
</dbReference>
<dbReference type="STRING" id="98765.A0A2R6NSE0"/>
<dbReference type="Pfam" id="PF00400">
    <property type="entry name" value="WD40"/>
    <property type="match status" value="1"/>
</dbReference>
<dbReference type="InterPro" id="IPR016024">
    <property type="entry name" value="ARM-type_fold"/>
</dbReference>
<evidence type="ECO:0000256" key="2">
    <source>
        <dbReference type="ARBA" id="ARBA00022527"/>
    </source>
</evidence>
<feature type="domain" description="Protein kinase" evidence="12">
    <location>
        <begin position="25"/>
        <end position="317"/>
    </location>
</feature>
<dbReference type="Gene3D" id="2.130.10.10">
    <property type="entry name" value="YVTN repeat-like/Quinoprotein amine dehydrogenase"/>
    <property type="match status" value="2"/>
</dbReference>
<dbReference type="EC" id="2.7.11.1" evidence="1"/>
<keyword evidence="7" id="KW-0418">Kinase</keyword>
<feature type="region of interest" description="Disordered" evidence="11">
    <location>
        <begin position="845"/>
        <end position="876"/>
    </location>
</feature>
<protein>
    <recommendedName>
        <fullName evidence="1">non-specific serine/threonine protein kinase</fullName>
        <ecNumber evidence="1">2.7.11.1</ecNumber>
    </recommendedName>
</protein>
<dbReference type="PROSITE" id="PS50011">
    <property type="entry name" value="PROTEIN_KINASE_DOM"/>
    <property type="match status" value="1"/>
</dbReference>
<dbReference type="GO" id="GO:0005770">
    <property type="term" value="C:late endosome"/>
    <property type="evidence" value="ECO:0007669"/>
    <property type="project" value="TreeGrafter"/>
</dbReference>
<dbReference type="PROSITE" id="PS00108">
    <property type="entry name" value="PROTEIN_KINASE_ST"/>
    <property type="match status" value="1"/>
</dbReference>
<dbReference type="CDD" id="cd13980">
    <property type="entry name" value="STKc_Vps15"/>
    <property type="match status" value="1"/>
</dbReference>